<feature type="region of interest" description="Disordered" evidence="4">
    <location>
        <begin position="258"/>
        <end position="299"/>
    </location>
</feature>
<dbReference type="InterPro" id="IPR036388">
    <property type="entry name" value="WH-like_DNA-bd_sf"/>
</dbReference>
<evidence type="ECO:0000256" key="3">
    <source>
        <dbReference type="ARBA" id="ARBA00023163"/>
    </source>
</evidence>
<keyword evidence="1" id="KW-0805">Transcription regulation</keyword>
<dbReference type="PANTHER" id="PTHR30363">
    <property type="entry name" value="HTH-TYPE TRANSCRIPTIONAL REGULATOR SRLR-RELATED"/>
    <property type="match status" value="1"/>
</dbReference>
<evidence type="ECO:0000313" key="7">
    <source>
        <dbReference type="Proteomes" id="UP001387100"/>
    </source>
</evidence>
<proteinExistence type="predicted"/>
<dbReference type="SUPFAM" id="SSF46785">
    <property type="entry name" value="Winged helix' DNA-binding domain"/>
    <property type="match status" value="1"/>
</dbReference>
<organism evidence="6 7">
    <name type="scientific">Pseudokineococcus basanitobsidens</name>
    <dbReference type="NCBI Taxonomy" id="1926649"/>
    <lineage>
        <taxon>Bacteria</taxon>
        <taxon>Bacillati</taxon>
        <taxon>Actinomycetota</taxon>
        <taxon>Actinomycetes</taxon>
        <taxon>Kineosporiales</taxon>
        <taxon>Kineosporiaceae</taxon>
        <taxon>Pseudokineococcus</taxon>
    </lineage>
</organism>
<dbReference type="PRINTS" id="PR00037">
    <property type="entry name" value="HTHLACR"/>
</dbReference>
<feature type="domain" description="HTH deoR-type" evidence="5">
    <location>
        <begin position="5"/>
        <end position="60"/>
    </location>
</feature>
<accession>A0ABU8RL57</accession>
<dbReference type="SMART" id="SM00420">
    <property type="entry name" value="HTH_DEOR"/>
    <property type="match status" value="1"/>
</dbReference>
<dbReference type="PANTHER" id="PTHR30363:SF44">
    <property type="entry name" value="AGA OPERON TRANSCRIPTIONAL REPRESSOR-RELATED"/>
    <property type="match status" value="1"/>
</dbReference>
<dbReference type="InterPro" id="IPR001034">
    <property type="entry name" value="DeoR_HTH"/>
</dbReference>
<dbReference type="Pfam" id="PF00455">
    <property type="entry name" value="DeoRC"/>
    <property type="match status" value="1"/>
</dbReference>
<dbReference type="SMART" id="SM01134">
    <property type="entry name" value="DeoRC"/>
    <property type="match status" value="1"/>
</dbReference>
<dbReference type="InterPro" id="IPR036390">
    <property type="entry name" value="WH_DNA-bd_sf"/>
</dbReference>
<dbReference type="PROSITE" id="PS00894">
    <property type="entry name" value="HTH_DEOR_1"/>
    <property type="match status" value="1"/>
</dbReference>
<keyword evidence="7" id="KW-1185">Reference proteome</keyword>
<dbReference type="InterPro" id="IPR037171">
    <property type="entry name" value="NagB/RpiA_transferase-like"/>
</dbReference>
<dbReference type="InterPro" id="IPR014036">
    <property type="entry name" value="DeoR-like_C"/>
</dbReference>
<protein>
    <submittedName>
        <fullName evidence="6">DeoR/GlpR family DNA-binding transcription regulator</fullName>
    </submittedName>
</protein>
<dbReference type="PROSITE" id="PS51000">
    <property type="entry name" value="HTH_DEOR_2"/>
    <property type="match status" value="1"/>
</dbReference>
<keyword evidence="2 6" id="KW-0238">DNA-binding</keyword>
<sequence length="299" mass="30801">MPVLAEERRQAVVELVRARGAVRLAELAGTLGVSEMTVRRDVAELAARGELDRVHGGAMAPRAASTDEPGFTVKSGQRVAEKTAVAREAVALVEAGSSVALSGGTTTHLAAMMLREVAGLVVVTNSLPVADVLADADGQREVLLVGGRPTPSRALVGPLAVRALDGVNVDVLLLGAHGLDPERGLTTPTLEEAETDRALARSARRVVVLADSAKWRVVGLATALPLEDVDVLVTDAGLPPEAREEAAARVGRLVVAGASDEAPSRTTAARTTPARTTAARTTAARTTAARTTDHLGDAP</sequence>
<evidence type="ECO:0000256" key="4">
    <source>
        <dbReference type="SAM" id="MobiDB-lite"/>
    </source>
</evidence>
<dbReference type="InterPro" id="IPR018356">
    <property type="entry name" value="Tscrpt_reg_HTH_DeoR_CS"/>
</dbReference>
<dbReference type="Gene3D" id="3.40.50.1360">
    <property type="match status" value="1"/>
</dbReference>
<feature type="compositionally biased region" description="Low complexity" evidence="4">
    <location>
        <begin position="265"/>
        <end position="290"/>
    </location>
</feature>
<dbReference type="GO" id="GO:0003677">
    <property type="term" value="F:DNA binding"/>
    <property type="evidence" value="ECO:0007669"/>
    <property type="project" value="UniProtKB-KW"/>
</dbReference>
<dbReference type="SUPFAM" id="SSF100950">
    <property type="entry name" value="NagB/RpiA/CoA transferase-like"/>
    <property type="match status" value="1"/>
</dbReference>
<evidence type="ECO:0000256" key="2">
    <source>
        <dbReference type="ARBA" id="ARBA00023125"/>
    </source>
</evidence>
<keyword evidence="3" id="KW-0804">Transcription</keyword>
<dbReference type="InterPro" id="IPR050313">
    <property type="entry name" value="Carb_Metab_HTH_regulators"/>
</dbReference>
<dbReference type="EMBL" id="JBBIAA010000011">
    <property type="protein sequence ID" value="MEJ5945748.1"/>
    <property type="molecule type" value="Genomic_DNA"/>
</dbReference>
<evidence type="ECO:0000313" key="6">
    <source>
        <dbReference type="EMBL" id="MEJ5945748.1"/>
    </source>
</evidence>
<dbReference type="Gene3D" id="1.10.10.10">
    <property type="entry name" value="Winged helix-like DNA-binding domain superfamily/Winged helix DNA-binding domain"/>
    <property type="match status" value="1"/>
</dbReference>
<dbReference type="Proteomes" id="UP001387100">
    <property type="component" value="Unassembled WGS sequence"/>
</dbReference>
<reference evidence="6 7" key="1">
    <citation type="journal article" date="2017" name="Int. J. Syst. Evol. Microbiol.">
        <title>Pseudokineococcus basanitobsidens sp. nov., isolated from volcanic rock.</title>
        <authorList>
            <person name="Lee D.W."/>
            <person name="Park M.Y."/>
            <person name="Kim J.J."/>
            <person name="Kim B.S."/>
        </authorList>
    </citation>
    <scope>NUCLEOTIDE SEQUENCE [LARGE SCALE GENOMIC DNA]</scope>
    <source>
        <strain evidence="6 7">DSM 103726</strain>
    </source>
</reference>
<dbReference type="Pfam" id="PF08220">
    <property type="entry name" value="HTH_DeoR"/>
    <property type="match status" value="1"/>
</dbReference>
<evidence type="ECO:0000259" key="5">
    <source>
        <dbReference type="PROSITE" id="PS51000"/>
    </source>
</evidence>
<evidence type="ECO:0000256" key="1">
    <source>
        <dbReference type="ARBA" id="ARBA00023015"/>
    </source>
</evidence>
<name>A0ABU8RL57_9ACTN</name>
<gene>
    <name evidence="6" type="ORF">WDZ17_10645</name>
</gene>
<comment type="caution">
    <text evidence="6">The sequence shown here is derived from an EMBL/GenBank/DDBJ whole genome shotgun (WGS) entry which is preliminary data.</text>
</comment>